<evidence type="ECO:0008006" key="9">
    <source>
        <dbReference type="Google" id="ProtNLM"/>
    </source>
</evidence>
<keyword evidence="8" id="KW-1185">Reference proteome</keyword>
<name>A0ABN2IUW8_9ACTN</name>
<dbReference type="InterPro" id="IPR011032">
    <property type="entry name" value="GroES-like_sf"/>
</dbReference>
<dbReference type="EMBL" id="BAAALR010000071">
    <property type="protein sequence ID" value="GAA1712345.1"/>
    <property type="molecule type" value="Genomic_DNA"/>
</dbReference>
<protein>
    <recommendedName>
        <fullName evidence="9">Alcohol dehydrogenase-like C-terminal domain-containing protein</fullName>
    </recommendedName>
</protein>
<keyword evidence="3" id="KW-0479">Metal-binding</keyword>
<evidence type="ECO:0000256" key="6">
    <source>
        <dbReference type="SAM" id="MobiDB-lite"/>
    </source>
</evidence>
<evidence type="ECO:0000313" key="7">
    <source>
        <dbReference type="EMBL" id="GAA1712345.1"/>
    </source>
</evidence>
<feature type="compositionally biased region" description="Basic residues" evidence="6">
    <location>
        <begin position="350"/>
        <end position="359"/>
    </location>
</feature>
<evidence type="ECO:0000256" key="5">
    <source>
        <dbReference type="ARBA" id="ARBA00023027"/>
    </source>
</evidence>
<dbReference type="PANTHER" id="PTHR42813">
    <property type="entry name" value="ZINC-TYPE ALCOHOL DEHYDROGENASE-LIKE"/>
    <property type="match status" value="1"/>
</dbReference>
<dbReference type="Proteomes" id="UP001499947">
    <property type="component" value="Unassembled WGS sequence"/>
</dbReference>
<evidence type="ECO:0000256" key="1">
    <source>
        <dbReference type="ARBA" id="ARBA00001947"/>
    </source>
</evidence>
<evidence type="ECO:0000313" key="8">
    <source>
        <dbReference type="Proteomes" id="UP001499947"/>
    </source>
</evidence>
<feature type="compositionally biased region" description="Polar residues" evidence="6">
    <location>
        <begin position="295"/>
        <end position="319"/>
    </location>
</feature>
<comment type="caution">
    <text evidence="7">The sequence shown here is derived from an EMBL/GenBank/DDBJ whole genome shotgun (WGS) entry which is preliminary data.</text>
</comment>
<feature type="region of interest" description="Disordered" evidence="6">
    <location>
        <begin position="294"/>
        <end position="359"/>
    </location>
</feature>
<organism evidence="7 8">
    <name type="scientific">Streptomyces yatensis</name>
    <dbReference type="NCBI Taxonomy" id="155177"/>
    <lineage>
        <taxon>Bacteria</taxon>
        <taxon>Bacillati</taxon>
        <taxon>Actinomycetota</taxon>
        <taxon>Actinomycetes</taxon>
        <taxon>Kitasatosporales</taxon>
        <taxon>Streptomycetaceae</taxon>
        <taxon>Streptomyces</taxon>
        <taxon>Streptomyces violaceusniger group</taxon>
    </lineage>
</organism>
<evidence type="ECO:0000256" key="4">
    <source>
        <dbReference type="ARBA" id="ARBA00022833"/>
    </source>
</evidence>
<dbReference type="InterPro" id="IPR036291">
    <property type="entry name" value="NAD(P)-bd_dom_sf"/>
</dbReference>
<dbReference type="Gene3D" id="3.40.50.720">
    <property type="entry name" value="NAD(P)-binding Rossmann-like Domain"/>
    <property type="match status" value="1"/>
</dbReference>
<dbReference type="SUPFAM" id="SSF50129">
    <property type="entry name" value="GroES-like"/>
    <property type="match status" value="1"/>
</dbReference>
<dbReference type="Gene3D" id="3.90.180.10">
    <property type="entry name" value="Medium-chain alcohol dehydrogenases, catalytic domain"/>
    <property type="match status" value="1"/>
</dbReference>
<keyword evidence="5" id="KW-0520">NAD</keyword>
<evidence type="ECO:0000256" key="2">
    <source>
        <dbReference type="ARBA" id="ARBA00008072"/>
    </source>
</evidence>
<evidence type="ECO:0000256" key="3">
    <source>
        <dbReference type="ARBA" id="ARBA00022723"/>
    </source>
</evidence>
<dbReference type="PANTHER" id="PTHR42813:SF3">
    <property type="entry name" value="GLUTATHIONE-INDEPENDENT FORMALDEHYDE DEHYDROGENASE"/>
    <property type="match status" value="1"/>
</dbReference>
<accession>A0ABN2IUW8</accession>
<comment type="cofactor">
    <cofactor evidence="1">
        <name>Zn(2+)</name>
        <dbReference type="ChEBI" id="CHEBI:29105"/>
    </cofactor>
</comment>
<proteinExistence type="inferred from homology"/>
<gene>
    <name evidence="7" type="ORF">GCM10009680_61660</name>
</gene>
<reference evidence="7 8" key="1">
    <citation type="journal article" date="2019" name="Int. J. Syst. Evol. Microbiol.">
        <title>The Global Catalogue of Microorganisms (GCM) 10K type strain sequencing project: providing services to taxonomists for standard genome sequencing and annotation.</title>
        <authorList>
            <consortium name="The Broad Institute Genomics Platform"/>
            <consortium name="The Broad Institute Genome Sequencing Center for Infectious Disease"/>
            <person name="Wu L."/>
            <person name="Ma J."/>
        </authorList>
    </citation>
    <scope>NUCLEOTIDE SEQUENCE [LARGE SCALE GENOMIC DNA]</scope>
    <source>
        <strain evidence="7 8">JCM 13244</strain>
    </source>
</reference>
<comment type="similarity">
    <text evidence="2">Belongs to the zinc-containing alcohol dehydrogenase family.</text>
</comment>
<dbReference type="SUPFAM" id="SSF51735">
    <property type="entry name" value="NAD(P)-binding Rossmann-fold domains"/>
    <property type="match status" value="1"/>
</dbReference>
<sequence length="359" mass="37946">MKAVVYEGPRAVSVKDVPEARIERPTDVLVKITTTNNLTTPDDPRMAGAAYGFADIGPLRRQAGRTAALPYGDHNSPVVPEEAGGRQTDYVMLSDIFPTGRHVTELACVRPGDTVVLYGAGPVGCVAALSATLKSAGKVLISDLHPDRLSLVEQIGAIPIHDSKGPIDQVKHTNGLGADRGCACVGYQAHEPQGNEHPDMTLNHLVQPVKFTGTTGVVGVFIPRGPRRPGPMYREGEAAFAHGMLGFRVQNIGNGQTSVKAYNEQLYGLIRAGKAEPSWIVSHELVVNKAADGYTDTSTSMPATTAGRRSSSPGGQLSLTARRHALGAPSPALPSRSRKGTRTGPAGCPRRSHRTTSDS</sequence>
<keyword evidence="4" id="KW-0862">Zinc</keyword>